<name>A0A381V9L4_9ZZZZ</name>
<dbReference type="Pfam" id="PF09424">
    <property type="entry name" value="YqeY"/>
    <property type="match status" value="1"/>
</dbReference>
<accession>A0A381V9L4</accession>
<dbReference type="InterPro" id="IPR023168">
    <property type="entry name" value="GatB_Yqey_C_2"/>
</dbReference>
<dbReference type="PANTHER" id="PTHR28055:SF1">
    <property type="entry name" value="ALTERED INHERITANCE OF MITOCHONDRIA PROTEIN 41, MITOCHONDRIAL"/>
    <property type="match status" value="1"/>
</dbReference>
<reference evidence="1" key="1">
    <citation type="submission" date="2018-05" db="EMBL/GenBank/DDBJ databases">
        <authorList>
            <person name="Lanie J.A."/>
            <person name="Ng W.-L."/>
            <person name="Kazmierczak K.M."/>
            <person name="Andrzejewski T.M."/>
            <person name="Davidsen T.M."/>
            <person name="Wayne K.J."/>
            <person name="Tettelin H."/>
            <person name="Glass J.I."/>
            <person name="Rusch D."/>
            <person name="Podicherti R."/>
            <person name="Tsui H.-C.T."/>
            <person name="Winkler M.E."/>
        </authorList>
    </citation>
    <scope>NUCLEOTIDE SEQUENCE</scope>
</reference>
<sequence length="147" mass="16679">MNLKESLLSDMKEALKARNSLTLNTIRGLISEIKNQEIDLRRELDNDEIISLVSTQIKKRKEAATLFDKGGRSDLSEKENQEMVILQKYLPEQVSEGDLKNRIKEVILELGIVDIKDLGKVMKTVIPEFKGRADNGQIKNLVAECLK</sequence>
<evidence type="ECO:0008006" key="2">
    <source>
        <dbReference type="Google" id="ProtNLM"/>
    </source>
</evidence>
<evidence type="ECO:0000313" key="1">
    <source>
        <dbReference type="EMBL" id="SVA37079.1"/>
    </source>
</evidence>
<protein>
    <recommendedName>
        <fullName evidence="2">GatB/YqeY domain-containing protein</fullName>
    </recommendedName>
</protein>
<gene>
    <name evidence="1" type="ORF">METZ01_LOCUS89933</name>
</gene>
<dbReference type="AlphaFoldDB" id="A0A381V9L4"/>
<proteinExistence type="predicted"/>
<dbReference type="EMBL" id="UINC01008229">
    <property type="protein sequence ID" value="SVA37079.1"/>
    <property type="molecule type" value="Genomic_DNA"/>
</dbReference>
<dbReference type="InterPro" id="IPR019004">
    <property type="entry name" value="YqeY/Aim41"/>
</dbReference>
<organism evidence="1">
    <name type="scientific">marine metagenome</name>
    <dbReference type="NCBI Taxonomy" id="408172"/>
    <lineage>
        <taxon>unclassified sequences</taxon>
        <taxon>metagenomes</taxon>
        <taxon>ecological metagenomes</taxon>
    </lineage>
</organism>
<dbReference type="Gene3D" id="1.10.10.410">
    <property type="match status" value="1"/>
</dbReference>
<dbReference type="PANTHER" id="PTHR28055">
    <property type="entry name" value="ALTERED INHERITANCE OF MITOCHONDRIA PROTEIN 41, MITOCHONDRIAL"/>
    <property type="match status" value="1"/>
</dbReference>
<dbReference type="Gene3D" id="1.10.1510.10">
    <property type="entry name" value="Uncharacterised protein YqeY/AIM41 PF09424, N-terminal domain"/>
    <property type="match status" value="1"/>
</dbReference>
<dbReference type="SUPFAM" id="SSF89095">
    <property type="entry name" value="GatB/YqeY motif"/>
    <property type="match status" value="1"/>
</dbReference>
<dbReference type="GO" id="GO:0016884">
    <property type="term" value="F:carbon-nitrogen ligase activity, with glutamine as amido-N-donor"/>
    <property type="evidence" value="ECO:0007669"/>
    <property type="project" value="InterPro"/>
</dbReference>
<dbReference type="InterPro" id="IPR042184">
    <property type="entry name" value="YqeY/Aim41_N"/>
</dbReference>
<dbReference type="InterPro" id="IPR003789">
    <property type="entry name" value="Asn/Gln_tRNA_amidoTrase-B-like"/>
</dbReference>